<dbReference type="Proteomes" id="UP000834106">
    <property type="component" value="Chromosome 5"/>
</dbReference>
<accession>A0AAD1Z3Q8</accession>
<sequence>MKETSNNELIRVLSRRASNFVVKSVPFESEGTVLLVLAGVLKFSGTHGCPVNGLLVIYNAYWRGGFGYGVVISHICRGYGKSASLFAPDNFVRKFCTIFARSLYELHRNLSPMYEWNSEERKMKKCLIVGKVADETIRPNVHSEEMRMTVINFIQTLFTQFGTEVFPFGLFSLKTYLPDGDIDLTAISDY</sequence>
<evidence type="ECO:0008006" key="3">
    <source>
        <dbReference type="Google" id="ProtNLM"/>
    </source>
</evidence>
<dbReference type="PANTHER" id="PTHR45979">
    <property type="entry name" value="PAP/OAS1 SUBSTRATE-BINDING DOMAIN SUPERFAMILY"/>
    <property type="match status" value="1"/>
</dbReference>
<dbReference type="PANTHER" id="PTHR45979:SF6">
    <property type="entry name" value="NUCLEOTIDYLTRANSFERASE DOMAIN PROTEIN"/>
    <property type="match status" value="1"/>
</dbReference>
<evidence type="ECO:0000313" key="1">
    <source>
        <dbReference type="EMBL" id="CAI9762293.1"/>
    </source>
</evidence>
<dbReference type="AlphaFoldDB" id="A0AAD1Z3Q8"/>
<evidence type="ECO:0000313" key="2">
    <source>
        <dbReference type="Proteomes" id="UP000834106"/>
    </source>
</evidence>
<organism evidence="1 2">
    <name type="scientific">Fraxinus pennsylvanica</name>
    <dbReference type="NCBI Taxonomy" id="56036"/>
    <lineage>
        <taxon>Eukaryota</taxon>
        <taxon>Viridiplantae</taxon>
        <taxon>Streptophyta</taxon>
        <taxon>Embryophyta</taxon>
        <taxon>Tracheophyta</taxon>
        <taxon>Spermatophyta</taxon>
        <taxon>Magnoliopsida</taxon>
        <taxon>eudicotyledons</taxon>
        <taxon>Gunneridae</taxon>
        <taxon>Pentapetalae</taxon>
        <taxon>asterids</taxon>
        <taxon>lamiids</taxon>
        <taxon>Lamiales</taxon>
        <taxon>Oleaceae</taxon>
        <taxon>Oleeae</taxon>
        <taxon>Fraxinus</taxon>
    </lineage>
</organism>
<keyword evidence="2" id="KW-1185">Reference proteome</keyword>
<name>A0AAD1Z3Q8_9LAMI</name>
<dbReference type="InterPro" id="IPR058921">
    <property type="entry name" value="PAP/OAS1-rel"/>
</dbReference>
<dbReference type="EMBL" id="OU503040">
    <property type="protein sequence ID" value="CAI9762293.1"/>
    <property type="molecule type" value="Genomic_DNA"/>
</dbReference>
<proteinExistence type="predicted"/>
<reference evidence="1" key="1">
    <citation type="submission" date="2023-05" db="EMBL/GenBank/DDBJ databases">
        <authorList>
            <person name="Huff M."/>
        </authorList>
    </citation>
    <scope>NUCLEOTIDE SEQUENCE</scope>
</reference>
<gene>
    <name evidence="1" type="ORF">FPE_LOCUS9723</name>
</gene>
<dbReference type="SUPFAM" id="SSF81301">
    <property type="entry name" value="Nucleotidyltransferase"/>
    <property type="match status" value="1"/>
</dbReference>
<dbReference type="InterPro" id="IPR043519">
    <property type="entry name" value="NT_sf"/>
</dbReference>
<protein>
    <recommendedName>
        <fullName evidence="3">Polymerase nucleotidyl transferase domain-containing protein</fullName>
    </recommendedName>
</protein>